<dbReference type="GO" id="GO:0016301">
    <property type="term" value="F:kinase activity"/>
    <property type="evidence" value="ECO:0007669"/>
    <property type="project" value="InterPro"/>
</dbReference>
<keyword evidence="2" id="KW-0808">Transferase</keyword>
<dbReference type="GO" id="GO:0009103">
    <property type="term" value="P:lipopolysaccharide biosynthetic process"/>
    <property type="evidence" value="ECO:0007669"/>
    <property type="project" value="InterPro"/>
</dbReference>
<proteinExistence type="predicted"/>
<feature type="active site" evidence="1">
    <location>
        <position position="160"/>
    </location>
</feature>
<sequence>MLYLNDEFKAAWPQPFEAAIAQQGEVYRSKEGRRTLRFELQQKSYFLKLHQGIGWGEIIKNLLQLRLPILGARNEWQAIDHLKAINVGTMTAVAYGERGCNPAKQLSFIVTEDLANTISLEDYCKDWREKPPAAELRRRLIARVGEMAGKMHGSGMNHRDFYLCHFLLDETIDEADDTWPQLHIIDLHRAQIRAKVPHRWQVKDLAGIYYSALDIGLSREDVALFLECYRLPLSLEVLTEVTMKAIKLYRKDLGREPVMPV</sequence>
<dbReference type="RefSeq" id="WP_211333725.1">
    <property type="nucleotide sequence ID" value="NZ_RKHR01000006.1"/>
</dbReference>
<protein>
    <submittedName>
        <fullName evidence="2">Heptose I phosphotransferase</fullName>
    </submittedName>
</protein>
<dbReference type="Proteomes" id="UP000275394">
    <property type="component" value="Unassembled WGS sequence"/>
</dbReference>
<keyword evidence="3" id="KW-1185">Reference proteome</keyword>
<dbReference type="PIRSF" id="PIRSF037318">
    <property type="entry name" value="RfaP"/>
    <property type="match status" value="1"/>
</dbReference>
<evidence type="ECO:0000256" key="1">
    <source>
        <dbReference type="PIRSR" id="PIRSR037318-50"/>
    </source>
</evidence>
<accession>A0A3N2DGA2</accession>
<organism evidence="2 3">
    <name type="scientific">Sinobacterium caligoides</name>
    <dbReference type="NCBI Taxonomy" id="933926"/>
    <lineage>
        <taxon>Bacteria</taxon>
        <taxon>Pseudomonadati</taxon>
        <taxon>Pseudomonadota</taxon>
        <taxon>Gammaproteobacteria</taxon>
        <taxon>Cellvibrionales</taxon>
        <taxon>Spongiibacteraceae</taxon>
        <taxon>Sinobacterium</taxon>
    </lineage>
</organism>
<evidence type="ECO:0000313" key="2">
    <source>
        <dbReference type="EMBL" id="ROR98826.1"/>
    </source>
</evidence>
<dbReference type="Pfam" id="PF06293">
    <property type="entry name" value="Kdo"/>
    <property type="match status" value="1"/>
</dbReference>
<dbReference type="SUPFAM" id="SSF56112">
    <property type="entry name" value="Protein kinase-like (PK-like)"/>
    <property type="match status" value="1"/>
</dbReference>
<dbReference type="NCBIfam" id="NF011703">
    <property type="entry name" value="PRK15123.1"/>
    <property type="match status" value="1"/>
</dbReference>
<evidence type="ECO:0000313" key="3">
    <source>
        <dbReference type="Proteomes" id="UP000275394"/>
    </source>
</evidence>
<dbReference type="InterPro" id="IPR017172">
    <property type="entry name" value="Lsacc_core_hep_kinase_RfaP"/>
</dbReference>
<reference evidence="2 3" key="1">
    <citation type="submission" date="2018-11" db="EMBL/GenBank/DDBJ databases">
        <title>Genomic Encyclopedia of Type Strains, Phase IV (KMG-IV): sequencing the most valuable type-strain genomes for metagenomic binning, comparative biology and taxonomic classification.</title>
        <authorList>
            <person name="Goeker M."/>
        </authorList>
    </citation>
    <scope>NUCLEOTIDE SEQUENCE [LARGE SCALE GENOMIC DNA]</scope>
    <source>
        <strain evidence="2 3">DSM 100316</strain>
    </source>
</reference>
<dbReference type="InterPro" id="IPR011009">
    <property type="entry name" value="Kinase-like_dom_sf"/>
</dbReference>
<name>A0A3N2DGA2_9GAMM</name>
<dbReference type="EMBL" id="RKHR01000006">
    <property type="protein sequence ID" value="ROR98826.1"/>
    <property type="molecule type" value="Genomic_DNA"/>
</dbReference>
<dbReference type="AlphaFoldDB" id="A0A3N2DGA2"/>
<gene>
    <name evidence="2" type="ORF">EDC56_3061</name>
</gene>
<comment type="caution">
    <text evidence="2">The sequence shown here is derived from an EMBL/GenBank/DDBJ whole genome shotgun (WGS) entry which is preliminary data.</text>
</comment>